<protein>
    <submittedName>
        <fullName evidence="1">Uncharacterized protein</fullName>
    </submittedName>
</protein>
<dbReference type="Proteomes" id="UP000625711">
    <property type="component" value="Unassembled WGS sequence"/>
</dbReference>
<reference evidence="1" key="1">
    <citation type="submission" date="2020-08" db="EMBL/GenBank/DDBJ databases">
        <title>Genome sequencing and assembly of the red palm weevil Rhynchophorus ferrugineus.</title>
        <authorList>
            <person name="Dias G.B."/>
            <person name="Bergman C.M."/>
            <person name="Manee M."/>
        </authorList>
    </citation>
    <scope>NUCLEOTIDE SEQUENCE</scope>
    <source>
        <strain evidence="1">AA-2017</strain>
        <tissue evidence="1">Whole larva</tissue>
    </source>
</reference>
<comment type="caution">
    <text evidence="1">The sequence shown here is derived from an EMBL/GenBank/DDBJ whole genome shotgun (WGS) entry which is preliminary data.</text>
</comment>
<evidence type="ECO:0000313" key="1">
    <source>
        <dbReference type="EMBL" id="KAF7275548.1"/>
    </source>
</evidence>
<accession>A0A834M9D5</accession>
<keyword evidence="2" id="KW-1185">Reference proteome</keyword>
<proteinExistence type="predicted"/>
<gene>
    <name evidence="1" type="ORF">GWI33_011608</name>
</gene>
<dbReference type="EMBL" id="JAACXV010009918">
    <property type="protein sequence ID" value="KAF7275548.1"/>
    <property type="molecule type" value="Genomic_DNA"/>
</dbReference>
<sequence>MLPIGIAEKAQSTAAEAAVRPRGYCADSGWHSLRCAPRYIRAGSARVLRYLSLSGDYLITRRVLWTPAIWPLRAN</sequence>
<dbReference type="AlphaFoldDB" id="A0A834M9D5"/>
<evidence type="ECO:0000313" key="2">
    <source>
        <dbReference type="Proteomes" id="UP000625711"/>
    </source>
</evidence>
<organism evidence="1 2">
    <name type="scientific">Rhynchophorus ferrugineus</name>
    <name type="common">Red palm weevil</name>
    <name type="synonym">Curculio ferrugineus</name>
    <dbReference type="NCBI Taxonomy" id="354439"/>
    <lineage>
        <taxon>Eukaryota</taxon>
        <taxon>Metazoa</taxon>
        <taxon>Ecdysozoa</taxon>
        <taxon>Arthropoda</taxon>
        <taxon>Hexapoda</taxon>
        <taxon>Insecta</taxon>
        <taxon>Pterygota</taxon>
        <taxon>Neoptera</taxon>
        <taxon>Endopterygota</taxon>
        <taxon>Coleoptera</taxon>
        <taxon>Polyphaga</taxon>
        <taxon>Cucujiformia</taxon>
        <taxon>Curculionidae</taxon>
        <taxon>Dryophthorinae</taxon>
        <taxon>Rhynchophorus</taxon>
    </lineage>
</organism>
<name>A0A834M9D5_RHYFE</name>